<keyword evidence="7" id="KW-0720">Serine protease</keyword>
<comment type="catalytic activity">
    <reaction evidence="1">
        <text>Hydrolyzes Xaa-Pro-|- bonds to release unblocked, N-terminal dipeptides from substrates including Ala-Pro-|-p-nitroanilide and (sequentially) Tyr-Pro-|-Phe-Pro-|-Gly-Pro-|-Ile.</text>
        <dbReference type="EC" id="3.4.14.11"/>
    </reaction>
</comment>
<dbReference type="Proteomes" id="UP001484239">
    <property type="component" value="Unassembled WGS sequence"/>
</dbReference>
<evidence type="ECO:0000313" key="12">
    <source>
        <dbReference type="Proteomes" id="UP001484239"/>
    </source>
</evidence>
<reference evidence="11 12" key="1">
    <citation type="submission" date="2024-02" db="EMBL/GenBank/DDBJ databases">
        <title>A novel Gemmatimonadota bacterium.</title>
        <authorList>
            <person name="Du Z.-J."/>
            <person name="Ye Y.-Q."/>
        </authorList>
    </citation>
    <scope>NUCLEOTIDE SEQUENCE [LARGE SCALE GENOMIC DNA]</scope>
    <source>
        <strain evidence="11 12">DH-20</strain>
    </source>
</reference>
<dbReference type="SMART" id="SM00939">
    <property type="entry name" value="PepX_C"/>
    <property type="match status" value="1"/>
</dbReference>
<evidence type="ECO:0000256" key="6">
    <source>
        <dbReference type="ARBA" id="ARBA00022801"/>
    </source>
</evidence>
<keyword evidence="6" id="KW-0378">Hydrolase</keyword>
<dbReference type="PANTHER" id="PTHR43056:SF10">
    <property type="entry name" value="COCE_NOND FAMILY, PUTATIVE (AFU_ORTHOLOGUE AFUA_7G00600)-RELATED"/>
    <property type="match status" value="1"/>
</dbReference>
<gene>
    <name evidence="11" type="ORF">WI372_05005</name>
</gene>
<feature type="chain" id="PRO_5046041930" description="Xaa-Pro dipeptidyl-peptidase" evidence="9">
    <location>
        <begin position="40"/>
        <end position="625"/>
    </location>
</feature>
<comment type="similarity">
    <text evidence="2">Belongs to the peptidase S15 family.</text>
</comment>
<dbReference type="SUPFAM" id="SSF49785">
    <property type="entry name" value="Galactose-binding domain-like"/>
    <property type="match status" value="1"/>
</dbReference>
<accession>A0ABU9E6G3</accession>
<dbReference type="InterPro" id="IPR008252">
    <property type="entry name" value="Pept_S15_Xpro"/>
</dbReference>
<evidence type="ECO:0000256" key="5">
    <source>
        <dbReference type="ARBA" id="ARBA00022670"/>
    </source>
</evidence>
<dbReference type="Pfam" id="PF02129">
    <property type="entry name" value="Peptidase_S15"/>
    <property type="match status" value="1"/>
</dbReference>
<keyword evidence="5" id="KW-0645">Protease</keyword>
<evidence type="ECO:0000256" key="4">
    <source>
        <dbReference type="ARBA" id="ARBA00022438"/>
    </source>
</evidence>
<dbReference type="SUPFAM" id="SSF53474">
    <property type="entry name" value="alpha/beta-Hydrolases"/>
    <property type="match status" value="1"/>
</dbReference>
<keyword evidence="12" id="KW-1185">Reference proteome</keyword>
<keyword evidence="4" id="KW-0031">Aminopeptidase</keyword>
<dbReference type="PRINTS" id="PR00923">
    <property type="entry name" value="LACTOPTASE"/>
</dbReference>
<dbReference type="InterPro" id="IPR013736">
    <property type="entry name" value="Xaa-Pro_dipept_C"/>
</dbReference>
<evidence type="ECO:0000256" key="7">
    <source>
        <dbReference type="ARBA" id="ARBA00022825"/>
    </source>
</evidence>
<dbReference type="Gene3D" id="3.40.50.1820">
    <property type="entry name" value="alpha/beta hydrolase"/>
    <property type="match status" value="2"/>
</dbReference>
<dbReference type="InterPro" id="IPR000383">
    <property type="entry name" value="Xaa-Pro-like_dom"/>
</dbReference>
<dbReference type="NCBIfam" id="NF003780">
    <property type="entry name" value="PRK05371.1-1"/>
    <property type="match status" value="1"/>
</dbReference>
<dbReference type="PANTHER" id="PTHR43056">
    <property type="entry name" value="PEPTIDASE S9 PROLYL OLIGOPEPTIDASE"/>
    <property type="match status" value="1"/>
</dbReference>
<dbReference type="InterPro" id="IPR008979">
    <property type="entry name" value="Galactose-bd-like_sf"/>
</dbReference>
<dbReference type="Pfam" id="PF08530">
    <property type="entry name" value="PepX_C"/>
    <property type="match status" value="1"/>
</dbReference>
<name>A0ABU9E6G3_9BACT</name>
<evidence type="ECO:0000313" key="11">
    <source>
        <dbReference type="EMBL" id="MEK9500327.1"/>
    </source>
</evidence>
<sequence>MAASIHTPSFLGSLLAGRRSITRSALLVALLVAPAGAAAQEVGPVFENGQAQVVPAFADTSRWIREDLWVETEFDTDGDGRLDRVHTSVVRPGPTAEGLQVPVVYASSPYYSGTGTTDLQYFWNVRHDPGTPPPTRNAMPQIAPRENRPTISNAEVGTWVPRGFAVVHSEAPGTGMSQGCVSMGGSWEALAPKAVIDWLNGRARGFTTPDGDETVVADWSTGKVGMTGTSFNGTIPVAAATTGVEGLEAIIPIAPNTSYYRYYRSNGLVRSPGGYLGEDVDVLYDFVNSGDPARRPYCDEQWRDGQLVAGHDRVTGDYNDFWAGRDLWNELDGIRAATLFAHGLNDWNVMPEHSLHIYEVLKERGVPTQVYLHQGGHGGGPTLEMRNRWFTRYLYGVENGVENDARAWVVREGDGRDQPTPYDDFPNPGASDVRLHPQMGGSARGGLALGGSGSGRESFTDDVSFDGAALAGAPESAHRLLYVTDPLTEAVHISGTPTVRLRVASSAAAANLSVWLVSLPWVEGNDPNANLINRGWADPQNRNDLWSSAPLAPGEFVDLEFALQPDDQIVPAGQRIGLMVFSSDPEFTLWATPGTELTLDLAGTSLDLPVVGGEDMLGRAIGGGN</sequence>
<feature type="signal peptide" evidence="9">
    <location>
        <begin position="1"/>
        <end position="39"/>
    </location>
</feature>
<protein>
    <recommendedName>
        <fullName evidence="3">Xaa-Pro dipeptidyl-peptidase</fullName>
        <ecNumber evidence="3">3.4.14.11</ecNumber>
    </recommendedName>
    <alternativeName>
        <fullName evidence="8">X-prolyl-dipeptidyl aminopeptidase</fullName>
    </alternativeName>
</protein>
<dbReference type="InterPro" id="IPR050585">
    <property type="entry name" value="Xaa-Pro_dipeptidyl-ppase/CocE"/>
</dbReference>
<evidence type="ECO:0000256" key="9">
    <source>
        <dbReference type="SAM" id="SignalP"/>
    </source>
</evidence>
<evidence type="ECO:0000259" key="10">
    <source>
        <dbReference type="SMART" id="SM00939"/>
    </source>
</evidence>
<evidence type="ECO:0000256" key="1">
    <source>
        <dbReference type="ARBA" id="ARBA00000123"/>
    </source>
</evidence>
<dbReference type="RefSeq" id="WP_405284864.1">
    <property type="nucleotide sequence ID" value="NZ_CP144380.1"/>
</dbReference>
<keyword evidence="9" id="KW-0732">Signal</keyword>
<proteinExistence type="inferred from homology"/>
<dbReference type="Gene3D" id="2.60.120.260">
    <property type="entry name" value="Galactose-binding domain-like"/>
    <property type="match status" value="1"/>
</dbReference>
<feature type="domain" description="Xaa-Pro dipeptidyl-peptidase C-terminal" evidence="10">
    <location>
        <begin position="387"/>
        <end position="607"/>
    </location>
</feature>
<comment type="caution">
    <text evidence="11">The sequence shown here is derived from an EMBL/GenBank/DDBJ whole genome shotgun (WGS) entry which is preliminary data.</text>
</comment>
<evidence type="ECO:0000256" key="3">
    <source>
        <dbReference type="ARBA" id="ARBA00012463"/>
    </source>
</evidence>
<evidence type="ECO:0000256" key="2">
    <source>
        <dbReference type="ARBA" id="ARBA00010819"/>
    </source>
</evidence>
<evidence type="ECO:0000256" key="8">
    <source>
        <dbReference type="ARBA" id="ARBA00030045"/>
    </source>
</evidence>
<dbReference type="EC" id="3.4.14.11" evidence="3"/>
<dbReference type="EMBL" id="JBBHLI010000002">
    <property type="protein sequence ID" value="MEK9500327.1"/>
    <property type="molecule type" value="Genomic_DNA"/>
</dbReference>
<organism evidence="11 12">
    <name type="scientific">Gaopeijia maritima</name>
    <dbReference type="NCBI Taxonomy" id="3119007"/>
    <lineage>
        <taxon>Bacteria</taxon>
        <taxon>Pseudomonadati</taxon>
        <taxon>Gemmatimonadota</taxon>
        <taxon>Longimicrobiia</taxon>
        <taxon>Gaopeijiales</taxon>
        <taxon>Gaopeijiaceae</taxon>
        <taxon>Gaopeijia</taxon>
    </lineage>
</organism>
<dbReference type="InterPro" id="IPR029058">
    <property type="entry name" value="AB_hydrolase_fold"/>
</dbReference>